<keyword evidence="1" id="KW-0812">Transmembrane</keyword>
<sequence length="163" mass="18014">MSSPFCFYLSVAFGLNLPPVVFALQSLQQDGGGGCEKVQQWLLVNAALCIVNIVMAAYISNKVQVEKGSDIEQDGTVYQADFTNTRNNSAARINEILCHDPIVAVYILIGCAYIFWQFEGLSRNDHECDNSSFVSNSLICDFIFIALGGSAFCCSAMCLWRRR</sequence>
<organism evidence="3">
    <name type="scientific">Ditylum brightwellii</name>
    <dbReference type="NCBI Taxonomy" id="49249"/>
    <lineage>
        <taxon>Eukaryota</taxon>
        <taxon>Sar</taxon>
        <taxon>Stramenopiles</taxon>
        <taxon>Ochrophyta</taxon>
        <taxon>Bacillariophyta</taxon>
        <taxon>Mediophyceae</taxon>
        <taxon>Lithodesmiophycidae</taxon>
        <taxon>Lithodesmiales</taxon>
        <taxon>Lithodesmiaceae</taxon>
        <taxon>Ditylum</taxon>
    </lineage>
</organism>
<evidence type="ECO:0000256" key="2">
    <source>
        <dbReference type="SAM" id="SignalP"/>
    </source>
</evidence>
<feature type="transmembrane region" description="Helical" evidence="1">
    <location>
        <begin position="96"/>
        <end position="116"/>
    </location>
</feature>
<dbReference type="EMBL" id="HBGN01030013">
    <property type="protein sequence ID" value="CAD9346412.1"/>
    <property type="molecule type" value="Transcribed_RNA"/>
</dbReference>
<evidence type="ECO:0000313" key="3">
    <source>
        <dbReference type="EMBL" id="CAD9346412.1"/>
    </source>
</evidence>
<name>A0A7S1ZQS2_9STRA</name>
<keyword evidence="2" id="KW-0732">Signal</keyword>
<feature type="transmembrane region" description="Helical" evidence="1">
    <location>
        <begin position="136"/>
        <end position="160"/>
    </location>
</feature>
<feature type="signal peptide" evidence="2">
    <location>
        <begin position="1"/>
        <end position="23"/>
    </location>
</feature>
<feature type="chain" id="PRO_5031287108" description="THH1/TOM1/TOM3 domain-containing protein" evidence="2">
    <location>
        <begin position="24"/>
        <end position="163"/>
    </location>
</feature>
<dbReference type="AlphaFoldDB" id="A0A7S1ZQS2"/>
<gene>
    <name evidence="3" type="ORF">DBRI1063_LOCUS19361</name>
</gene>
<keyword evidence="1" id="KW-1133">Transmembrane helix</keyword>
<proteinExistence type="predicted"/>
<reference evidence="3" key="1">
    <citation type="submission" date="2021-01" db="EMBL/GenBank/DDBJ databases">
        <authorList>
            <person name="Corre E."/>
            <person name="Pelletier E."/>
            <person name="Niang G."/>
            <person name="Scheremetjew M."/>
            <person name="Finn R."/>
            <person name="Kale V."/>
            <person name="Holt S."/>
            <person name="Cochrane G."/>
            <person name="Meng A."/>
            <person name="Brown T."/>
            <person name="Cohen L."/>
        </authorList>
    </citation>
    <scope>NUCLEOTIDE SEQUENCE</scope>
    <source>
        <strain evidence="3">Pop2</strain>
    </source>
</reference>
<keyword evidence="1" id="KW-0472">Membrane</keyword>
<accession>A0A7S1ZQS2</accession>
<feature type="transmembrane region" description="Helical" evidence="1">
    <location>
        <begin position="39"/>
        <end position="59"/>
    </location>
</feature>
<evidence type="ECO:0000256" key="1">
    <source>
        <dbReference type="SAM" id="Phobius"/>
    </source>
</evidence>
<protein>
    <recommendedName>
        <fullName evidence="4">THH1/TOM1/TOM3 domain-containing protein</fullName>
    </recommendedName>
</protein>
<evidence type="ECO:0008006" key="4">
    <source>
        <dbReference type="Google" id="ProtNLM"/>
    </source>
</evidence>